<dbReference type="Proteomes" id="UP000325313">
    <property type="component" value="Unassembled WGS sequence"/>
</dbReference>
<organism evidence="4 7">
    <name type="scientific">Puccinia graminis f. sp. tritici</name>
    <dbReference type="NCBI Taxonomy" id="56615"/>
    <lineage>
        <taxon>Eukaryota</taxon>
        <taxon>Fungi</taxon>
        <taxon>Dikarya</taxon>
        <taxon>Basidiomycota</taxon>
        <taxon>Pucciniomycotina</taxon>
        <taxon>Pucciniomycetes</taxon>
        <taxon>Pucciniales</taxon>
        <taxon>Pucciniaceae</taxon>
        <taxon>Puccinia</taxon>
    </lineage>
</organism>
<keyword evidence="6" id="KW-1185">Reference proteome</keyword>
<evidence type="ECO:0000256" key="1">
    <source>
        <dbReference type="SAM" id="SignalP"/>
    </source>
</evidence>
<dbReference type="AlphaFoldDB" id="A0A5B0RVH6"/>
<dbReference type="EMBL" id="VSWC01000080">
    <property type="protein sequence ID" value="KAA1093182.1"/>
    <property type="molecule type" value="Genomic_DNA"/>
</dbReference>
<accession>A0A5B0RVH6</accession>
<sequence length="72" mass="7790">MQRFHRTEFSFALLFIKLMVVGFTLGTSIGNIPTNPACPTSGCVGRGGGSPTRPCLSIYECPHPGGDHRNPW</sequence>
<feature type="chain" id="PRO_5036138208" evidence="1">
    <location>
        <begin position="27"/>
        <end position="72"/>
    </location>
</feature>
<dbReference type="EMBL" id="VDEP01000362">
    <property type="protein sequence ID" value="KAA1097008.1"/>
    <property type="molecule type" value="Genomic_DNA"/>
</dbReference>
<name>A0A5B0RVH6_PUCGR</name>
<evidence type="ECO:0000313" key="4">
    <source>
        <dbReference type="EMBL" id="KAA1129790.1"/>
    </source>
</evidence>
<proteinExistence type="predicted"/>
<feature type="signal peptide" evidence="1">
    <location>
        <begin position="1"/>
        <end position="26"/>
    </location>
</feature>
<dbReference type="EMBL" id="VDEP01000127">
    <property type="protein sequence ID" value="KAA1129790.1"/>
    <property type="molecule type" value="Genomic_DNA"/>
</dbReference>
<evidence type="ECO:0000313" key="6">
    <source>
        <dbReference type="Proteomes" id="UP000324748"/>
    </source>
</evidence>
<evidence type="ECO:0000313" key="5">
    <source>
        <dbReference type="EMBL" id="KAA1135076.1"/>
    </source>
</evidence>
<comment type="caution">
    <text evidence="4">The sequence shown here is derived from an EMBL/GenBank/DDBJ whole genome shotgun (WGS) entry which is preliminary data.</text>
</comment>
<dbReference type="EMBL" id="VDEP01000042">
    <property type="protein sequence ID" value="KAA1135076.1"/>
    <property type="molecule type" value="Genomic_DNA"/>
</dbReference>
<protein>
    <submittedName>
        <fullName evidence="4">Uncharacterized protein</fullName>
    </submittedName>
</protein>
<keyword evidence="1" id="KW-0732">Signal</keyword>
<evidence type="ECO:0000313" key="3">
    <source>
        <dbReference type="EMBL" id="KAA1097008.1"/>
    </source>
</evidence>
<gene>
    <name evidence="2" type="ORF">PGT21_027984</name>
    <name evidence="3" type="ORF">PGTUg99_002191</name>
    <name evidence="4" type="ORF">PGTUg99_002201</name>
    <name evidence="5" type="ORF">PGTUg99_022865</name>
</gene>
<evidence type="ECO:0000313" key="2">
    <source>
        <dbReference type="EMBL" id="KAA1093182.1"/>
    </source>
</evidence>
<evidence type="ECO:0000313" key="7">
    <source>
        <dbReference type="Proteomes" id="UP000325313"/>
    </source>
</evidence>
<dbReference type="Proteomes" id="UP000324748">
    <property type="component" value="Unassembled WGS sequence"/>
</dbReference>
<reference evidence="6 7" key="1">
    <citation type="submission" date="2019-05" db="EMBL/GenBank/DDBJ databases">
        <title>Emergence of the Ug99 lineage of the wheat stem rust pathogen through somatic hybridization.</title>
        <authorList>
            <person name="Li F."/>
            <person name="Upadhyaya N.M."/>
            <person name="Sperschneider J."/>
            <person name="Matny O."/>
            <person name="Nguyen-Phuc H."/>
            <person name="Mago R."/>
            <person name="Raley C."/>
            <person name="Miller M.E."/>
            <person name="Silverstein K.A.T."/>
            <person name="Henningsen E."/>
            <person name="Hirsch C.D."/>
            <person name="Visser B."/>
            <person name="Pretorius Z.A."/>
            <person name="Steffenson B.J."/>
            <person name="Schwessinger B."/>
            <person name="Dodds P.N."/>
            <person name="Figueroa M."/>
        </authorList>
    </citation>
    <scope>NUCLEOTIDE SEQUENCE [LARGE SCALE GENOMIC DNA]</scope>
    <source>
        <strain evidence="2">21-0</strain>
        <strain evidence="4 7">Ug99</strain>
    </source>
</reference>